<dbReference type="InterPro" id="IPR011989">
    <property type="entry name" value="ARM-like"/>
</dbReference>
<feature type="compositionally biased region" description="Basic residues" evidence="2">
    <location>
        <begin position="16"/>
        <end position="26"/>
    </location>
</feature>
<dbReference type="GO" id="GO:0072542">
    <property type="term" value="F:protein phosphatase activator activity"/>
    <property type="evidence" value="ECO:0007669"/>
    <property type="project" value="TreeGrafter"/>
</dbReference>
<feature type="non-terminal residue" evidence="3">
    <location>
        <position position="1"/>
    </location>
</feature>
<feature type="region of interest" description="Disordered" evidence="2">
    <location>
        <begin position="1"/>
        <end position="36"/>
    </location>
</feature>
<feature type="compositionally biased region" description="Polar residues" evidence="2">
    <location>
        <begin position="27"/>
        <end position="36"/>
    </location>
</feature>
<protein>
    <submittedName>
        <fullName evidence="3">2A5A phosphatase</fullName>
    </submittedName>
</protein>
<organism evidence="3 4">
    <name type="scientific">Atractosteus spatula</name>
    <name type="common">Alligator gar</name>
    <name type="synonym">Lepisosteus spatula</name>
    <dbReference type="NCBI Taxonomy" id="7917"/>
    <lineage>
        <taxon>Eukaryota</taxon>
        <taxon>Metazoa</taxon>
        <taxon>Chordata</taxon>
        <taxon>Craniata</taxon>
        <taxon>Vertebrata</taxon>
        <taxon>Euteleostomi</taxon>
        <taxon>Actinopterygii</taxon>
        <taxon>Neopterygii</taxon>
        <taxon>Holostei</taxon>
        <taxon>Semionotiformes</taxon>
        <taxon>Lepisosteidae</taxon>
        <taxon>Atractosteus</taxon>
    </lineage>
</organism>
<dbReference type="Pfam" id="PF01603">
    <property type="entry name" value="B56"/>
    <property type="match status" value="1"/>
</dbReference>
<sequence length="147" mass="16236">MSAISAAEKVDGFTRKSMRKAQKQKRSQGSSQFRTQSSFIELSPLPQLKDAPSTEQQELFSQKLQQCCMLFDFMDSVSDLKSKEIKRATLNELVDFVSTNRGVLVESAYSDIINMVGGFVPFPCVTLTGCDAKRVPNGLNSIGESLI</sequence>
<feature type="non-terminal residue" evidence="3">
    <location>
        <position position="147"/>
    </location>
</feature>
<evidence type="ECO:0000256" key="2">
    <source>
        <dbReference type="SAM" id="MobiDB-lite"/>
    </source>
</evidence>
<name>A0A8J7TE17_ATRSP</name>
<dbReference type="PANTHER" id="PTHR10257:SF6">
    <property type="entry name" value="SERINE_THREONINE-PROTEIN PHOSPHATASE 2A 56 KDA REGULATORY SUBUNIT ALPHA ISOFORM"/>
    <property type="match status" value="1"/>
</dbReference>
<keyword evidence="4" id="KW-1185">Reference proteome</keyword>
<dbReference type="GO" id="GO:0005634">
    <property type="term" value="C:nucleus"/>
    <property type="evidence" value="ECO:0007669"/>
    <property type="project" value="TreeGrafter"/>
</dbReference>
<dbReference type="AlphaFoldDB" id="A0A8J7TE17"/>
<evidence type="ECO:0000313" key="3">
    <source>
        <dbReference type="EMBL" id="MBN3319466.1"/>
    </source>
</evidence>
<dbReference type="GO" id="GO:0007165">
    <property type="term" value="P:signal transduction"/>
    <property type="evidence" value="ECO:0007669"/>
    <property type="project" value="InterPro"/>
</dbReference>
<dbReference type="InterPro" id="IPR016024">
    <property type="entry name" value="ARM-type_fold"/>
</dbReference>
<accession>A0A8J7TE17</accession>
<proteinExistence type="inferred from homology"/>
<dbReference type="SUPFAM" id="SSF48371">
    <property type="entry name" value="ARM repeat"/>
    <property type="match status" value="1"/>
</dbReference>
<dbReference type="InterPro" id="IPR002554">
    <property type="entry name" value="PP2A_B56"/>
</dbReference>
<evidence type="ECO:0000313" key="4">
    <source>
        <dbReference type="Proteomes" id="UP000736164"/>
    </source>
</evidence>
<dbReference type="GO" id="GO:0005829">
    <property type="term" value="C:cytosol"/>
    <property type="evidence" value="ECO:0007669"/>
    <property type="project" value="TreeGrafter"/>
</dbReference>
<dbReference type="Gene3D" id="1.25.10.10">
    <property type="entry name" value="Leucine-rich Repeat Variant"/>
    <property type="match status" value="1"/>
</dbReference>
<reference evidence="3" key="1">
    <citation type="journal article" date="2021" name="Cell">
        <title>Tracing the genetic footprints of vertebrate landing in non-teleost ray-finned fishes.</title>
        <authorList>
            <person name="Bi X."/>
            <person name="Wang K."/>
            <person name="Yang L."/>
            <person name="Pan H."/>
            <person name="Jiang H."/>
            <person name="Wei Q."/>
            <person name="Fang M."/>
            <person name="Yu H."/>
            <person name="Zhu C."/>
            <person name="Cai Y."/>
            <person name="He Y."/>
            <person name="Gan X."/>
            <person name="Zeng H."/>
            <person name="Yu D."/>
            <person name="Zhu Y."/>
            <person name="Jiang H."/>
            <person name="Qiu Q."/>
            <person name="Yang H."/>
            <person name="Zhang Y.E."/>
            <person name="Wang W."/>
            <person name="Zhu M."/>
            <person name="He S."/>
            <person name="Zhang G."/>
        </authorList>
    </citation>
    <scope>NUCLEOTIDE SEQUENCE</scope>
    <source>
        <strain evidence="3">Allg_001</strain>
    </source>
</reference>
<dbReference type="EMBL" id="JAAWVO010044925">
    <property type="protein sequence ID" value="MBN3319466.1"/>
    <property type="molecule type" value="Genomic_DNA"/>
</dbReference>
<comment type="similarity">
    <text evidence="1">Belongs to the phosphatase 2A regulatory subunit B56 family.</text>
</comment>
<dbReference type="Proteomes" id="UP000736164">
    <property type="component" value="Unassembled WGS sequence"/>
</dbReference>
<dbReference type="PANTHER" id="PTHR10257">
    <property type="entry name" value="SERINE/THREONINE PROTEIN PHOSPHATASE 2A PP2A REGULATORY SUBUNIT B"/>
    <property type="match status" value="1"/>
</dbReference>
<comment type="caution">
    <text evidence="3">The sequence shown here is derived from an EMBL/GenBank/DDBJ whole genome shotgun (WGS) entry which is preliminary data.</text>
</comment>
<evidence type="ECO:0000256" key="1">
    <source>
        <dbReference type="ARBA" id="ARBA00009745"/>
    </source>
</evidence>
<dbReference type="GO" id="GO:0000159">
    <property type="term" value="C:protein phosphatase type 2A complex"/>
    <property type="evidence" value="ECO:0007669"/>
    <property type="project" value="InterPro"/>
</dbReference>
<gene>
    <name evidence="3" type="primary">Ppp2r5a_0</name>
    <name evidence="3" type="ORF">GTO95_0002607</name>
</gene>